<accession>A0A385DTW2</accession>
<dbReference type="RefSeq" id="YP_010098137.1">
    <property type="nucleotide sequence ID" value="NC_055764.1"/>
</dbReference>
<reference evidence="1 2" key="1">
    <citation type="submission" date="2018-07" db="EMBL/GenBank/DDBJ databases">
        <authorList>
            <person name="Paudel S."/>
            <person name="Allison O."/>
            <person name="Bailey A.D."/>
            <person name="Brown D.S."/>
            <person name="Bonilla M.E."/>
            <person name="Bonilla Y.V."/>
            <person name="Cates D."/>
            <person name="Carrothers E.I."/>
            <person name="Chibueze J."/>
            <person name="Davis M.L."/>
            <person name="DelaEspriella B.L."/>
            <person name="Draper A."/>
            <person name="Fleury J.A."/>
            <person name="Guzman S."/>
            <person name="Hibbitts D."/>
            <person name="Johnson I.J."/>
            <person name="Liu A."/>
            <person name="McGeady S.J."/>
            <person name="Nelson T.K."/>
            <person name="Parrish M.E."/>
            <person name="Pete A.B."/>
            <person name="Reed J."/>
            <person name="Burgos S.B."/>
            <person name="Summer D.S."/>
            <person name="Washington A.O."/>
            <person name="Belay S."/>
            <person name="Gibbs K.A."/>
            <person name="Guillen V.E."/>
            <person name="Modlin S.E."/>
            <person name="Buchser W.J."/>
            <person name="Forsyth M.H."/>
            <person name="Saha M.S."/>
            <person name="Butela K.A."/>
            <person name="Garlena R.A."/>
            <person name="Russell D.A."/>
            <person name="Pope W.H."/>
            <person name="Jacobs-Sera D."/>
            <person name="Hatfull G.F."/>
        </authorList>
    </citation>
    <scope>NUCLEOTIDE SEQUENCE [LARGE SCALE GENOMIC DNA]</scope>
</reference>
<organism evidence="1 2">
    <name type="scientific">Gordonia phage Skysand</name>
    <dbReference type="NCBI Taxonomy" id="2301559"/>
    <lineage>
        <taxon>Viruses</taxon>
        <taxon>Duplodnaviria</taxon>
        <taxon>Heunggongvirae</taxon>
        <taxon>Uroviricota</taxon>
        <taxon>Caudoviricetes</taxon>
        <taxon>Zierdtviridae</taxon>
        <taxon>Emilbogenvirinae</taxon>
        <taxon>Skysandvirus</taxon>
        <taxon>Skysandvirus skysand</taxon>
    </lineage>
</organism>
<name>A0A385DTW2_9CAUD</name>
<dbReference type="KEGG" id="vg:65115806"/>
<proteinExistence type="predicted"/>
<dbReference type="EMBL" id="MH669013">
    <property type="protein sequence ID" value="AXQ62102.1"/>
    <property type="molecule type" value="Genomic_DNA"/>
</dbReference>
<protein>
    <submittedName>
        <fullName evidence="1">Uncharacterized protein</fullName>
    </submittedName>
</protein>
<evidence type="ECO:0000313" key="2">
    <source>
        <dbReference type="Proteomes" id="UP000263200"/>
    </source>
</evidence>
<gene>
    <name evidence="1" type="primary">69</name>
    <name evidence="1" type="ORF">SEA_SKYSAND_69</name>
</gene>
<evidence type="ECO:0000313" key="1">
    <source>
        <dbReference type="EMBL" id="AXQ62102.1"/>
    </source>
</evidence>
<dbReference type="Proteomes" id="UP000263200">
    <property type="component" value="Segment"/>
</dbReference>
<sequence>MTSDVVDLPLLRGSERKARPRGVLGEEGHHNWTGDEATYGVHQVTISRIKTGKDWSHVPIGGDLNGIV</sequence>
<dbReference type="GeneID" id="65115806"/>
<keyword evidence="2" id="KW-1185">Reference proteome</keyword>